<dbReference type="RefSeq" id="WP_067472869.1">
    <property type="nucleotide sequence ID" value="NZ_CP015961.1"/>
</dbReference>
<proteinExistence type="predicted"/>
<sequence length="139" mass="15593">MAGDEALKAASRALAVSLPEDLLPVDIRTRAMFGGYMVYATVLDAPDEDFVSNPDRERGVAVINDGHLFLKQKSELDDRVGEIAELAPMYPGGANMWRVDAAHLDPVSDVLRELIVDMWRIEPKKKPRKPRTPRKPREK</sequence>
<dbReference type="OrthoDB" id="8687154at2"/>
<accession>A0A173LPK9</accession>
<evidence type="ECO:0008006" key="3">
    <source>
        <dbReference type="Google" id="ProtNLM"/>
    </source>
</evidence>
<dbReference type="STRING" id="499555.BJL86_2453"/>
<evidence type="ECO:0000313" key="2">
    <source>
        <dbReference type="Proteomes" id="UP000186104"/>
    </source>
</evidence>
<evidence type="ECO:0000313" key="1">
    <source>
        <dbReference type="EMBL" id="ANI93217.1"/>
    </source>
</evidence>
<gene>
    <name evidence="1" type="ORF">BJL86_2453</name>
</gene>
<keyword evidence="2" id="KW-1185">Reference proteome</keyword>
<dbReference type="AlphaFoldDB" id="A0A173LPK9"/>
<dbReference type="EMBL" id="CP015961">
    <property type="protein sequence ID" value="ANI93217.1"/>
    <property type="molecule type" value="Genomic_DNA"/>
</dbReference>
<dbReference type="Proteomes" id="UP000186104">
    <property type="component" value="Chromosome"/>
</dbReference>
<name>A0A173LPK9_9ACTN</name>
<organism evidence="1 2">
    <name type="scientific">Dietzia timorensis</name>
    <dbReference type="NCBI Taxonomy" id="499555"/>
    <lineage>
        <taxon>Bacteria</taxon>
        <taxon>Bacillati</taxon>
        <taxon>Actinomycetota</taxon>
        <taxon>Actinomycetes</taxon>
        <taxon>Mycobacteriales</taxon>
        <taxon>Dietziaceae</taxon>
        <taxon>Dietzia</taxon>
    </lineage>
</organism>
<protein>
    <recommendedName>
        <fullName evidence="3">TfoX N-terminal domain-containing protein</fullName>
    </recommendedName>
</protein>
<dbReference type="KEGG" id="dtm:BJL86_2453"/>
<reference evidence="1 2" key="1">
    <citation type="submission" date="2016-06" db="EMBL/GenBank/DDBJ databases">
        <title>Complete genome sequence of a saline-alkali tolerant type strain Dietzia timorensis ID05-A0528T.</title>
        <authorList>
            <person name="Wu X."/>
        </authorList>
    </citation>
    <scope>NUCLEOTIDE SEQUENCE [LARGE SCALE GENOMIC DNA]</scope>
    <source>
        <strain evidence="1 2">ID05-A0528</strain>
    </source>
</reference>